<feature type="transmembrane region" description="Helical" evidence="2">
    <location>
        <begin position="232"/>
        <end position="251"/>
    </location>
</feature>
<proteinExistence type="predicted"/>
<dbReference type="InterPro" id="IPR018823">
    <property type="entry name" value="ArAE_2_N"/>
</dbReference>
<name>W3X5G3_PESFW</name>
<keyword evidence="2" id="KW-0472">Membrane</keyword>
<keyword evidence="6" id="KW-1185">Reference proteome</keyword>
<feature type="compositionally biased region" description="Low complexity" evidence="1">
    <location>
        <begin position="581"/>
        <end position="592"/>
    </location>
</feature>
<feature type="region of interest" description="Disordered" evidence="1">
    <location>
        <begin position="550"/>
        <end position="592"/>
    </location>
</feature>
<feature type="transmembrane region" description="Helical" evidence="2">
    <location>
        <begin position="711"/>
        <end position="732"/>
    </location>
</feature>
<feature type="transmembrane region" description="Helical" evidence="2">
    <location>
        <begin position="778"/>
        <end position="796"/>
    </location>
</feature>
<protein>
    <recommendedName>
        <fullName evidence="7">ER transporter 6TM N-terminal domain-containing protein</fullName>
    </recommendedName>
</protein>
<evidence type="ECO:0000256" key="1">
    <source>
        <dbReference type="SAM" id="MobiDB-lite"/>
    </source>
</evidence>
<feature type="transmembrane region" description="Helical" evidence="2">
    <location>
        <begin position="680"/>
        <end position="705"/>
    </location>
</feature>
<dbReference type="RefSeq" id="XP_007833132.1">
    <property type="nucleotide sequence ID" value="XM_007834941.1"/>
</dbReference>
<dbReference type="EMBL" id="KI912112">
    <property type="protein sequence ID" value="ETS81358.1"/>
    <property type="molecule type" value="Genomic_DNA"/>
</dbReference>
<dbReference type="PANTHER" id="PTHR37994:SF3">
    <property type="entry name" value="ER TRANSPORTER 6TM N-TERMINAL DOMAIN-CONTAINING PROTEIN"/>
    <property type="match status" value="1"/>
</dbReference>
<dbReference type="OrthoDB" id="2274698at2759"/>
<feature type="transmembrane region" description="Helical" evidence="2">
    <location>
        <begin position="201"/>
        <end position="220"/>
    </location>
</feature>
<dbReference type="PANTHER" id="PTHR37994">
    <property type="entry name" value="ARAE_2_N DOMAIN-CONTAINING PROTEIN-RELATED"/>
    <property type="match status" value="1"/>
</dbReference>
<dbReference type="HOGENOM" id="CLU_003918_1_0_1"/>
<dbReference type="Pfam" id="PF10337">
    <property type="entry name" value="ArAE_2_N"/>
    <property type="match status" value="1"/>
</dbReference>
<feature type="region of interest" description="Disordered" evidence="1">
    <location>
        <begin position="1"/>
        <end position="23"/>
    </location>
</feature>
<evidence type="ECO:0008006" key="7">
    <source>
        <dbReference type="Google" id="ProtNLM"/>
    </source>
</evidence>
<dbReference type="GeneID" id="19271373"/>
<feature type="domain" description="Putative ER transporter 6TM N-terminal" evidence="4">
    <location>
        <begin position="44"/>
        <end position="437"/>
    </location>
</feature>
<keyword evidence="2" id="KW-1133">Transmembrane helix</keyword>
<evidence type="ECO:0000313" key="5">
    <source>
        <dbReference type="EMBL" id="ETS81358.1"/>
    </source>
</evidence>
<feature type="transmembrane region" description="Helical" evidence="2">
    <location>
        <begin position="61"/>
        <end position="93"/>
    </location>
</feature>
<evidence type="ECO:0000313" key="6">
    <source>
        <dbReference type="Proteomes" id="UP000030651"/>
    </source>
</evidence>
<dbReference type="InParanoid" id="W3X5G3"/>
<feature type="transmembrane region" description="Helical" evidence="2">
    <location>
        <begin position="638"/>
        <end position="659"/>
    </location>
</feature>
<dbReference type="Proteomes" id="UP000030651">
    <property type="component" value="Unassembled WGS sequence"/>
</dbReference>
<dbReference type="Pfam" id="PF10334">
    <property type="entry name" value="BRE4"/>
    <property type="match status" value="1"/>
</dbReference>
<feature type="domain" description="DUF2421" evidence="3">
    <location>
        <begin position="796"/>
        <end position="1011"/>
    </location>
</feature>
<accession>W3X5G3</accession>
<feature type="transmembrane region" description="Helical" evidence="2">
    <location>
        <begin position="99"/>
        <end position="119"/>
    </location>
</feature>
<reference evidence="6" key="1">
    <citation type="journal article" date="2015" name="BMC Genomics">
        <title>Genomic and transcriptomic analysis of the endophytic fungus Pestalotiopsis fici reveals its lifestyle and high potential for synthesis of natural products.</title>
        <authorList>
            <person name="Wang X."/>
            <person name="Zhang X."/>
            <person name="Liu L."/>
            <person name="Xiang M."/>
            <person name="Wang W."/>
            <person name="Sun X."/>
            <person name="Che Y."/>
            <person name="Guo L."/>
            <person name="Liu G."/>
            <person name="Guo L."/>
            <person name="Wang C."/>
            <person name="Yin W.B."/>
            <person name="Stadler M."/>
            <person name="Zhang X."/>
            <person name="Liu X."/>
        </authorList>
    </citation>
    <scope>NUCLEOTIDE SEQUENCE [LARGE SCALE GENOMIC DNA]</scope>
    <source>
        <strain evidence="6">W106-1 / CGMCC3.15140</strain>
    </source>
</reference>
<dbReference type="eggNOG" id="KOG4711">
    <property type="taxonomic scope" value="Eukaryota"/>
</dbReference>
<evidence type="ECO:0000259" key="4">
    <source>
        <dbReference type="Pfam" id="PF10337"/>
    </source>
</evidence>
<keyword evidence="2" id="KW-0812">Transmembrane</keyword>
<dbReference type="OMA" id="DTHIPSY"/>
<dbReference type="AlphaFoldDB" id="W3X5G3"/>
<feature type="transmembrane region" description="Helical" evidence="2">
    <location>
        <begin position="739"/>
        <end position="758"/>
    </location>
</feature>
<sequence>MAANDAQAKESPPEKGQVNNGPHPDQIDQYFEDTAKTPRKFSQFFSHFKARDLKNLFKSSLAVWVMTILIFINPTLNTIGQATFFGCVVLFIVPPSGVVFIHVLAGLTICIGMALAWAWGTITMKAALATRPAADLQAQYAVLQQAIASGSIQASGQSTALQVAIYNGLLLDTRVTLTYFCMMGLFIYLMARIRVVAPKLTLVGIFSMIIADIYITTAPLLPTFQGTIPKTLILPTAIAVGIGMVCNILIFPQSTSSIVVDSMSDILSPMPDFVRAFAHSLGNTARNFDTKQIERLQLKLAVAYKSADASAKFLPLDFSYIHWSPSDVGSLQKPLRGVLVAFGELVQLPISRERMRTKKAAFEETVKDLMGEDATDFKFPVAHYQIAKVLALRETSRHPDIDRLIMETATILTSCATPLLETWSHGITVVIQALQGAFDKGPVKNLTAHEETLQSLKNLAETFTADTSEKLLLPHAHLFDSDGNLKSEEEHDRRVLLSYMLGLLYQERIINISKALENLLQEIINLEKARERKRVWAPAQLGKLLSWASSKDDATPGMPGNPNSTPPTAAATKPRQRSDASRSLSTSASPTLAGLDGAARLEDMRVPRHRPRSMASKILLDIVNFFGNDAGVHAARTLILSIALAVPAVITTSSGFYYREKGLWALIMAQMAIVPYTSDFISGLILRLTATVAGGVIGLVCWYIGAGSGSGNPYGMAAVMAVAIVVLMYWRLFAPQEQLQAGIMLTSTLYLVVAYSWNDTHNPTYGNPGVGYNVFWRRLLLVLIGFAASAIVMFLPRPPSGHRHYRDLLSSQLSSFKERYALFVSTWEDPPADLVEVVEREGLLSQEVLETSIQPMTLLKFEFSSSNLDSRTLVAVGKLCIDLNTTITQLLVYARRLTSEQRARFMLYTGANDEIFVADLMAVFSLVQGTLSTGKPLPTILRTPLVSRSLGKARRNGPDEVDGGAKEMTAREMLTGDSGRNWASAVGAFISLSARIDELVIILKKAVGEEFMIDSTALAV</sequence>
<dbReference type="KEGG" id="pfy:PFICI_06360"/>
<evidence type="ECO:0000256" key="2">
    <source>
        <dbReference type="SAM" id="Phobius"/>
    </source>
</evidence>
<feature type="transmembrane region" description="Helical" evidence="2">
    <location>
        <begin position="177"/>
        <end position="195"/>
    </location>
</feature>
<dbReference type="InterPro" id="IPR018820">
    <property type="entry name" value="BRE4-related_DUF2421"/>
</dbReference>
<organism evidence="5 6">
    <name type="scientific">Pestalotiopsis fici (strain W106-1 / CGMCC3.15140)</name>
    <dbReference type="NCBI Taxonomy" id="1229662"/>
    <lineage>
        <taxon>Eukaryota</taxon>
        <taxon>Fungi</taxon>
        <taxon>Dikarya</taxon>
        <taxon>Ascomycota</taxon>
        <taxon>Pezizomycotina</taxon>
        <taxon>Sordariomycetes</taxon>
        <taxon>Xylariomycetidae</taxon>
        <taxon>Amphisphaeriales</taxon>
        <taxon>Sporocadaceae</taxon>
        <taxon>Pestalotiopsis</taxon>
    </lineage>
</organism>
<dbReference type="STRING" id="1229662.W3X5G3"/>
<evidence type="ECO:0000259" key="3">
    <source>
        <dbReference type="Pfam" id="PF10334"/>
    </source>
</evidence>
<gene>
    <name evidence="5" type="ORF">PFICI_06360</name>
</gene>